<organism evidence="1 2">
    <name type="scientific">Vermiconidia calcicola</name>
    <dbReference type="NCBI Taxonomy" id="1690605"/>
    <lineage>
        <taxon>Eukaryota</taxon>
        <taxon>Fungi</taxon>
        <taxon>Dikarya</taxon>
        <taxon>Ascomycota</taxon>
        <taxon>Pezizomycotina</taxon>
        <taxon>Dothideomycetes</taxon>
        <taxon>Dothideomycetidae</taxon>
        <taxon>Mycosphaerellales</taxon>
        <taxon>Extremaceae</taxon>
        <taxon>Vermiconidia</taxon>
    </lineage>
</organism>
<reference evidence="1" key="1">
    <citation type="submission" date="2023-07" db="EMBL/GenBank/DDBJ databases">
        <title>Black Yeasts Isolated from many extreme environments.</title>
        <authorList>
            <person name="Coleine C."/>
            <person name="Stajich J.E."/>
            <person name="Selbmann L."/>
        </authorList>
    </citation>
    <scope>NUCLEOTIDE SEQUENCE</scope>
    <source>
        <strain evidence="1">CCFEE 5714</strain>
    </source>
</reference>
<proteinExistence type="predicted"/>
<sequence>MPPTTRSKTQKRKDELDYFGMLSPELRNNIYDLLIPEGKDHPLNERILLSKPPQVPAICRTSRWIRSETLPIWRGRHLHSFGSWYIKELGESLQDYILPHLNSGFRFARRLRICELWASKAYCNPVMSIKKRTMTIRIDIENDRVELEFDYARKSGTWTGAGDQHQVQLMAEAKAHAIVRTMEVLLGRTLRLVQKQHNIPNDFFG</sequence>
<evidence type="ECO:0000313" key="2">
    <source>
        <dbReference type="Proteomes" id="UP001281147"/>
    </source>
</evidence>
<evidence type="ECO:0000313" key="1">
    <source>
        <dbReference type="EMBL" id="KAK3723997.1"/>
    </source>
</evidence>
<comment type="caution">
    <text evidence="1">The sequence shown here is derived from an EMBL/GenBank/DDBJ whole genome shotgun (WGS) entry which is preliminary data.</text>
</comment>
<dbReference type="EMBL" id="JAUTXU010000007">
    <property type="protein sequence ID" value="KAK3723997.1"/>
    <property type="molecule type" value="Genomic_DNA"/>
</dbReference>
<keyword evidence="2" id="KW-1185">Reference proteome</keyword>
<dbReference type="Proteomes" id="UP001281147">
    <property type="component" value="Unassembled WGS sequence"/>
</dbReference>
<gene>
    <name evidence="1" type="ORF">LTR37_001481</name>
</gene>
<protein>
    <submittedName>
        <fullName evidence="1">Uncharacterized protein</fullName>
    </submittedName>
</protein>
<name>A0ACC3NW84_9PEZI</name>
<accession>A0ACC3NW84</accession>